<evidence type="ECO:0000313" key="7">
    <source>
        <dbReference type="EMBL" id="CAF4331087.1"/>
    </source>
</evidence>
<evidence type="ECO:0000256" key="1">
    <source>
        <dbReference type="ARBA" id="ARBA00007200"/>
    </source>
</evidence>
<dbReference type="PANTHER" id="PTHR10877">
    <property type="entry name" value="POLYCYSTIN FAMILY MEMBER"/>
    <property type="match status" value="1"/>
</dbReference>
<dbReference type="Pfam" id="PF01477">
    <property type="entry name" value="PLAT"/>
    <property type="match status" value="1"/>
</dbReference>
<dbReference type="PANTHER" id="PTHR10877:SF150">
    <property type="entry name" value="REJ DOMAIN-CONTAINING PROTEIN"/>
    <property type="match status" value="1"/>
</dbReference>
<dbReference type="InterPro" id="IPR051223">
    <property type="entry name" value="Polycystin"/>
</dbReference>
<sequence length="245" mass="28056">LGVAPLADNHPNDKYYYQIIVFTGHRRNAGTKSKVYLIVSGDNDHTDIRPLDDSKRKIFQRGSIDAFVMSVPKPLGVLNYIRIWHDNSVDGWFLKYIIVRDLQTNDNFHFICQQWLAIEKNDGSVDKLLWIASEEEKQQFSHVLQKKATQTMNDDHLWFSIFLRSTSILYYDQKNEAADTNGWTLGPFRFSKEQIGVSLVVDLLAVAPGILLLELFRRIKPRPTEKVDITDSSSRKNGSLNGIGT</sequence>
<keyword evidence="4" id="KW-0812">Transmembrane</keyword>
<dbReference type="GO" id="GO:0016020">
    <property type="term" value="C:membrane"/>
    <property type="evidence" value="ECO:0007669"/>
    <property type="project" value="TreeGrafter"/>
</dbReference>
<gene>
    <name evidence="6" type="ORF">OVA965_LOCUS38860</name>
    <name evidence="7" type="ORF">TMI583_LOCUS40080</name>
</gene>
<dbReference type="EMBL" id="CAJOBA010061438">
    <property type="protein sequence ID" value="CAF4331087.1"/>
    <property type="molecule type" value="Genomic_DNA"/>
</dbReference>
<accession>A0A8S2UCM2</accession>
<dbReference type="CDD" id="cd01752">
    <property type="entry name" value="PLAT_polycystin"/>
    <property type="match status" value="1"/>
</dbReference>
<dbReference type="PROSITE" id="PS50095">
    <property type="entry name" value="PLAT"/>
    <property type="match status" value="1"/>
</dbReference>
<feature type="compositionally biased region" description="Polar residues" evidence="3">
    <location>
        <begin position="230"/>
        <end position="245"/>
    </location>
</feature>
<dbReference type="Proteomes" id="UP000677228">
    <property type="component" value="Unassembled WGS sequence"/>
</dbReference>
<feature type="region of interest" description="Disordered" evidence="3">
    <location>
        <begin position="226"/>
        <end position="245"/>
    </location>
</feature>
<dbReference type="InterPro" id="IPR001024">
    <property type="entry name" value="PLAT/LH2_dom"/>
</dbReference>
<reference evidence="7" key="1">
    <citation type="submission" date="2021-02" db="EMBL/GenBank/DDBJ databases">
        <authorList>
            <person name="Nowell W R."/>
        </authorList>
    </citation>
    <scope>NUCLEOTIDE SEQUENCE</scope>
</reference>
<dbReference type="Proteomes" id="UP000682733">
    <property type="component" value="Unassembled WGS sequence"/>
</dbReference>
<comment type="caution">
    <text evidence="2">Lacks conserved residue(s) required for the propagation of feature annotation.</text>
</comment>
<dbReference type="InterPro" id="IPR036392">
    <property type="entry name" value="PLAT/LH2_dom_sf"/>
</dbReference>
<feature type="domain" description="PLAT" evidence="5">
    <location>
        <begin position="15"/>
        <end position="130"/>
    </location>
</feature>
<evidence type="ECO:0000313" key="6">
    <source>
        <dbReference type="EMBL" id="CAF1542559.1"/>
    </source>
</evidence>
<organism evidence="7 8">
    <name type="scientific">Didymodactylos carnosus</name>
    <dbReference type="NCBI Taxonomy" id="1234261"/>
    <lineage>
        <taxon>Eukaryota</taxon>
        <taxon>Metazoa</taxon>
        <taxon>Spiralia</taxon>
        <taxon>Gnathifera</taxon>
        <taxon>Rotifera</taxon>
        <taxon>Eurotatoria</taxon>
        <taxon>Bdelloidea</taxon>
        <taxon>Philodinida</taxon>
        <taxon>Philodinidae</taxon>
        <taxon>Didymodactylos</taxon>
    </lineage>
</organism>
<evidence type="ECO:0000256" key="2">
    <source>
        <dbReference type="PROSITE-ProRule" id="PRU00152"/>
    </source>
</evidence>
<dbReference type="EMBL" id="CAJNOK010039102">
    <property type="protein sequence ID" value="CAF1542559.1"/>
    <property type="molecule type" value="Genomic_DNA"/>
</dbReference>
<protein>
    <recommendedName>
        <fullName evidence="5">PLAT domain-containing protein</fullName>
    </recommendedName>
</protein>
<keyword evidence="4" id="KW-0472">Membrane</keyword>
<dbReference type="InterPro" id="IPR042060">
    <property type="entry name" value="PLAT_polycystin1"/>
</dbReference>
<dbReference type="GO" id="GO:0005262">
    <property type="term" value="F:calcium channel activity"/>
    <property type="evidence" value="ECO:0007669"/>
    <property type="project" value="TreeGrafter"/>
</dbReference>
<feature type="non-terminal residue" evidence="7">
    <location>
        <position position="245"/>
    </location>
</feature>
<feature type="non-terminal residue" evidence="7">
    <location>
        <position position="1"/>
    </location>
</feature>
<evidence type="ECO:0000259" key="5">
    <source>
        <dbReference type="PROSITE" id="PS50095"/>
    </source>
</evidence>
<dbReference type="Gene3D" id="2.60.60.20">
    <property type="entry name" value="PLAT/LH2 domain"/>
    <property type="match status" value="1"/>
</dbReference>
<evidence type="ECO:0000256" key="4">
    <source>
        <dbReference type="SAM" id="Phobius"/>
    </source>
</evidence>
<proteinExistence type="inferred from homology"/>
<dbReference type="SMART" id="SM00308">
    <property type="entry name" value="LH2"/>
    <property type="match status" value="1"/>
</dbReference>
<dbReference type="GO" id="GO:0050982">
    <property type="term" value="P:detection of mechanical stimulus"/>
    <property type="evidence" value="ECO:0007669"/>
    <property type="project" value="TreeGrafter"/>
</dbReference>
<dbReference type="SUPFAM" id="SSF49723">
    <property type="entry name" value="Lipase/lipooxygenase domain (PLAT/LH2 domain)"/>
    <property type="match status" value="1"/>
</dbReference>
<feature type="transmembrane region" description="Helical" evidence="4">
    <location>
        <begin position="195"/>
        <end position="216"/>
    </location>
</feature>
<comment type="similarity">
    <text evidence="1">Belongs to the polycystin family.</text>
</comment>
<evidence type="ECO:0000313" key="8">
    <source>
        <dbReference type="Proteomes" id="UP000682733"/>
    </source>
</evidence>
<dbReference type="FunFam" id="2.60.60.20:FF:000022">
    <property type="entry name" value="Uncharacterized protein"/>
    <property type="match status" value="1"/>
</dbReference>
<evidence type="ECO:0000256" key="3">
    <source>
        <dbReference type="SAM" id="MobiDB-lite"/>
    </source>
</evidence>
<keyword evidence="4" id="KW-1133">Transmembrane helix</keyword>
<dbReference type="AlphaFoldDB" id="A0A8S2UCM2"/>
<name>A0A8S2UCM2_9BILA</name>
<comment type="caution">
    <text evidence="7">The sequence shown here is derived from an EMBL/GenBank/DDBJ whole genome shotgun (WGS) entry which is preliminary data.</text>
</comment>